<dbReference type="Proteomes" id="UP001072007">
    <property type="component" value="Unassembled WGS sequence"/>
</dbReference>
<dbReference type="InterPro" id="IPR036390">
    <property type="entry name" value="WH_DNA-bd_sf"/>
</dbReference>
<dbReference type="InterPro" id="IPR001034">
    <property type="entry name" value="DeoR_HTH"/>
</dbReference>
<keyword evidence="2 5" id="KW-0238">DNA-binding</keyword>
<dbReference type="SUPFAM" id="SSF100950">
    <property type="entry name" value="NagB/RpiA/CoA transferase-like"/>
    <property type="match status" value="1"/>
</dbReference>
<keyword evidence="1" id="KW-0805">Transcription regulation</keyword>
<gene>
    <name evidence="5" type="ORF">ODY23_02860</name>
</gene>
<evidence type="ECO:0000256" key="1">
    <source>
        <dbReference type="ARBA" id="ARBA00023015"/>
    </source>
</evidence>
<evidence type="ECO:0000313" key="5">
    <source>
        <dbReference type="EMBL" id="MCY3025255.1"/>
    </source>
</evidence>
<dbReference type="SUPFAM" id="SSF46785">
    <property type="entry name" value="Winged helix' DNA-binding domain"/>
    <property type="match status" value="1"/>
</dbReference>
<keyword evidence="6" id="KW-1185">Reference proteome</keyword>
<feature type="domain" description="HTH deoR-type" evidence="4">
    <location>
        <begin position="3"/>
        <end position="58"/>
    </location>
</feature>
<dbReference type="EMBL" id="JAOTMD010000004">
    <property type="protein sequence ID" value="MCY3025255.1"/>
    <property type="molecule type" value="Genomic_DNA"/>
</dbReference>
<dbReference type="PROSITE" id="PS51000">
    <property type="entry name" value="HTH_DEOR_2"/>
    <property type="match status" value="1"/>
</dbReference>
<dbReference type="InterPro" id="IPR050313">
    <property type="entry name" value="Carb_Metab_HTH_regulators"/>
</dbReference>
<dbReference type="InterPro" id="IPR037171">
    <property type="entry name" value="NagB/RpiA_transferase-like"/>
</dbReference>
<dbReference type="GO" id="GO:0003677">
    <property type="term" value="F:DNA binding"/>
    <property type="evidence" value="ECO:0007669"/>
    <property type="project" value="UniProtKB-KW"/>
</dbReference>
<accession>A0ABT4BYM4</accession>
<dbReference type="Gene3D" id="1.10.10.10">
    <property type="entry name" value="Winged helix-like DNA-binding domain superfamily/Winged helix DNA-binding domain"/>
    <property type="match status" value="1"/>
</dbReference>
<dbReference type="SMART" id="SM01134">
    <property type="entry name" value="DeoRC"/>
    <property type="match status" value="1"/>
</dbReference>
<reference evidence="5" key="1">
    <citation type="submission" date="2024-05" db="EMBL/GenBank/DDBJ databases">
        <title>Aerococcus urinae taxonomy study.</title>
        <authorList>
            <person name="Christensen J."/>
            <person name="Senneby E."/>
        </authorList>
    </citation>
    <scope>NUCLEOTIDE SEQUENCE</scope>
    <source>
        <strain evidence="5">CDC-3352-U95</strain>
    </source>
</reference>
<evidence type="ECO:0000256" key="3">
    <source>
        <dbReference type="ARBA" id="ARBA00023163"/>
    </source>
</evidence>
<keyword evidence="3" id="KW-0804">Transcription</keyword>
<dbReference type="GeneID" id="86970427"/>
<evidence type="ECO:0000259" key="4">
    <source>
        <dbReference type="PROSITE" id="PS51000"/>
    </source>
</evidence>
<evidence type="ECO:0000256" key="2">
    <source>
        <dbReference type="ARBA" id="ARBA00023125"/>
    </source>
</evidence>
<dbReference type="InterPro" id="IPR036388">
    <property type="entry name" value="WH-like_DNA-bd_sf"/>
</dbReference>
<comment type="caution">
    <text evidence="5">The sequence shown here is derived from an EMBL/GenBank/DDBJ whole genome shotgun (WGS) entry which is preliminary data.</text>
</comment>
<dbReference type="PANTHER" id="PTHR30363">
    <property type="entry name" value="HTH-TYPE TRANSCRIPTIONAL REGULATOR SRLR-RELATED"/>
    <property type="match status" value="1"/>
</dbReference>
<dbReference type="InterPro" id="IPR018356">
    <property type="entry name" value="Tscrpt_reg_HTH_DeoR_CS"/>
</dbReference>
<name>A0ABT4BYM4_9LACT</name>
<dbReference type="PRINTS" id="PR00037">
    <property type="entry name" value="HTHLACR"/>
</dbReference>
<dbReference type="PROSITE" id="PS00894">
    <property type="entry name" value="HTH_DEOR_1"/>
    <property type="match status" value="1"/>
</dbReference>
<dbReference type="PANTHER" id="PTHR30363:SF44">
    <property type="entry name" value="AGA OPERON TRANSCRIPTIONAL REPRESSOR-RELATED"/>
    <property type="match status" value="1"/>
</dbReference>
<proteinExistence type="predicted"/>
<protein>
    <submittedName>
        <fullName evidence="5">DeoR/GlpR family DNA-binding transcription regulator</fullName>
    </submittedName>
</protein>
<dbReference type="RefSeq" id="WP_064293455.1">
    <property type="nucleotide sequence ID" value="NZ_JAOTMC010000003.1"/>
</dbReference>
<sequence>MLKIERQNFILNKIYTEGKVLISSLSNDLEVSEDTIRRDLIELDQKNQLKRVRSGAIRIGPSITDFSYRENKDIPTKKEIAKKVIPNLKQNTTIMVDGSSSNLELIKLLPENFMATIITNCPPIIIELANKTNIKVISIGGEFYKRSQVNLGVSAYKQIKKIYADYYLMGVYNIDSQYGCSVPTQEEADIKEVMSQQSDKVLCLVTNDKFETISSFFHQDIHGISTIFTDNVATNIKKSYEDSGVTIVQ</sequence>
<evidence type="ECO:0000313" key="6">
    <source>
        <dbReference type="Proteomes" id="UP001072007"/>
    </source>
</evidence>
<dbReference type="InterPro" id="IPR014036">
    <property type="entry name" value="DeoR-like_C"/>
</dbReference>
<dbReference type="Pfam" id="PF00455">
    <property type="entry name" value="DeoRC"/>
    <property type="match status" value="1"/>
</dbReference>
<dbReference type="Pfam" id="PF08220">
    <property type="entry name" value="HTH_DeoR"/>
    <property type="match status" value="1"/>
</dbReference>
<dbReference type="SMART" id="SM00420">
    <property type="entry name" value="HTH_DEOR"/>
    <property type="match status" value="1"/>
</dbReference>
<organism evidence="5 6">
    <name type="scientific">Aerococcus loyolae</name>
    <dbReference type="NCBI Taxonomy" id="2976809"/>
    <lineage>
        <taxon>Bacteria</taxon>
        <taxon>Bacillati</taxon>
        <taxon>Bacillota</taxon>
        <taxon>Bacilli</taxon>
        <taxon>Lactobacillales</taxon>
        <taxon>Aerococcaceae</taxon>
        <taxon>Aerococcus</taxon>
    </lineage>
</organism>